<dbReference type="KEGG" id="abp:AGABI1DRAFT127426"/>
<dbReference type="EMBL" id="JH971389">
    <property type="protein sequence ID" value="EKM79740.1"/>
    <property type="molecule type" value="Genomic_DNA"/>
</dbReference>
<dbReference type="Proteomes" id="UP000008493">
    <property type="component" value="Unassembled WGS sequence"/>
</dbReference>
<gene>
    <name evidence="1" type="ORF">AGABI1DRAFT_127426</name>
</gene>
<dbReference type="InParanoid" id="K5XWV5"/>
<dbReference type="GeneID" id="18826676"/>
<name>K5XWV5_AGABU</name>
<organism evidence="1 2">
    <name type="scientific">Agaricus bisporus var. burnettii (strain JB137-S8 / ATCC MYA-4627 / FGSC 10392)</name>
    <name type="common">White button mushroom</name>
    <dbReference type="NCBI Taxonomy" id="597362"/>
    <lineage>
        <taxon>Eukaryota</taxon>
        <taxon>Fungi</taxon>
        <taxon>Dikarya</taxon>
        <taxon>Basidiomycota</taxon>
        <taxon>Agaricomycotina</taxon>
        <taxon>Agaricomycetes</taxon>
        <taxon>Agaricomycetidae</taxon>
        <taxon>Agaricales</taxon>
        <taxon>Agaricineae</taxon>
        <taxon>Agaricaceae</taxon>
        <taxon>Agaricus</taxon>
    </lineage>
</organism>
<evidence type="ECO:0000313" key="1">
    <source>
        <dbReference type="EMBL" id="EKM79740.1"/>
    </source>
</evidence>
<dbReference type="HOGENOM" id="CLU_548538_0_0_1"/>
<dbReference type="AlphaFoldDB" id="K5XWV5"/>
<evidence type="ECO:0000313" key="2">
    <source>
        <dbReference type="Proteomes" id="UP000008493"/>
    </source>
</evidence>
<dbReference type="OrthoDB" id="2340858at2759"/>
<dbReference type="RefSeq" id="XP_007329090.1">
    <property type="nucleotide sequence ID" value="XM_007329028.1"/>
</dbReference>
<protein>
    <submittedName>
        <fullName evidence="1">Uncharacterized protein</fullName>
    </submittedName>
</protein>
<sequence length="420" mass="47814">MSHDFLISSVNDCHGLRNVHIQRALSRDLDQPRRNSVAEDNGISYIKPFEALPENIIRASSWALNELVRKTCFFAQYALVRALKERLPLAYCVTDNEIVIFNEDSFWSDSPRPKIPSPRRTLCLVDSSVNIQTPPGVILSRIDNHVAPVASPQSQHWREWSKQRIAKNTHRLCNNQSLISSRSMDKDGTPLSLEPSAIRLELFEILGPSPRNCFWFDETFIKTPEGLQITQPYCEPAVVLSNTGVLGRIFKTGNCFPPSEQGEQFHYFFFARPAYKNPLCDQPQFRYVVPTEFLERRLSDYIVTREPRKQFRLLCALAPLAQALDLVYKPYILSHICETTAPLLCHLVINRLSPSFELGPGLSLERLPVEQGQGMREYRDNTIYLPQSGGASLNAFVISENKTRVTMLHFAVAPTHKLES</sequence>
<dbReference type="STRING" id="597362.K5XWV5"/>
<proteinExistence type="predicted"/>
<keyword evidence="2" id="KW-1185">Reference proteome</keyword>
<accession>K5XWV5</accession>
<reference evidence="2" key="1">
    <citation type="journal article" date="2012" name="Proc. Natl. Acad. Sci. U.S.A.">
        <title>Genome sequence of the button mushroom Agaricus bisporus reveals mechanisms governing adaptation to a humic-rich ecological niche.</title>
        <authorList>
            <person name="Morin E."/>
            <person name="Kohler A."/>
            <person name="Baker A.R."/>
            <person name="Foulongne-Oriol M."/>
            <person name="Lombard V."/>
            <person name="Nagy L.G."/>
            <person name="Ohm R.A."/>
            <person name="Patyshakuliyeva A."/>
            <person name="Brun A."/>
            <person name="Aerts A.L."/>
            <person name="Bailey A.M."/>
            <person name="Billette C."/>
            <person name="Coutinho P.M."/>
            <person name="Deakin G."/>
            <person name="Doddapaneni H."/>
            <person name="Floudas D."/>
            <person name="Grimwood J."/>
            <person name="Hilden K."/>
            <person name="Kuees U."/>
            <person name="LaButti K.M."/>
            <person name="Lapidus A."/>
            <person name="Lindquist E.A."/>
            <person name="Lucas S.M."/>
            <person name="Murat C."/>
            <person name="Riley R.W."/>
            <person name="Salamov A.A."/>
            <person name="Schmutz J."/>
            <person name="Subramanian V."/>
            <person name="Woesten H.A.B."/>
            <person name="Xu J."/>
            <person name="Eastwood D.C."/>
            <person name="Foster G.D."/>
            <person name="Sonnenberg A.S."/>
            <person name="Cullen D."/>
            <person name="de Vries R.P."/>
            <person name="Lundell T."/>
            <person name="Hibbett D.S."/>
            <person name="Henrissat B."/>
            <person name="Burton K.S."/>
            <person name="Kerrigan R.W."/>
            <person name="Challen M.P."/>
            <person name="Grigoriev I.V."/>
            <person name="Martin F."/>
        </authorList>
    </citation>
    <scope>NUCLEOTIDE SEQUENCE [LARGE SCALE GENOMIC DNA]</scope>
    <source>
        <strain evidence="2">JB137-S8 / ATCC MYA-4627 / FGSC 10392</strain>
    </source>
</reference>